<evidence type="ECO:0000256" key="1">
    <source>
        <dbReference type="ARBA" id="ARBA00022499"/>
    </source>
</evidence>
<evidence type="ECO:0000256" key="2">
    <source>
        <dbReference type="ARBA" id="ARBA00022553"/>
    </source>
</evidence>
<reference evidence="6" key="1">
    <citation type="journal article" date="2012" name="Nature">
        <title>The oyster genome reveals stress adaptation and complexity of shell formation.</title>
        <authorList>
            <person name="Zhang G."/>
            <person name="Fang X."/>
            <person name="Guo X."/>
            <person name="Li L."/>
            <person name="Luo R."/>
            <person name="Xu F."/>
            <person name="Yang P."/>
            <person name="Zhang L."/>
            <person name="Wang X."/>
            <person name="Qi H."/>
            <person name="Xiong Z."/>
            <person name="Que H."/>
            <person name="Xie Y."/>
            <person name="Holland P.W."/>
            <person name="Paps J."/>
            <person name="Zhu Y."/>
            <person name="Wu F."/>
            <person name="Chen Y."/>
            <person name="Wang J."/>
            <person name="Peng C."/>
            <person name="Meng J."/>
            <person name="Yang L."/>
            <person name="Liu J."/>
            <person name="Wen B."/>
            <person name="Zhang N."/>
            <person name="Huang Z."/>
            <person name="Zhu Q."/>
            <person name="Feng Y."/>
            <person name="Mount A."/>
            <person name="Hedgecock D."/>
            <person name="Xu Z."/>
            <person name="Liu Y."/>
            <person name="Domazet-Loso T."/>
            <person name="Du Y."/>
            <person name="Sun X."/>
            <person name="Zhang S."/>
            <person name="Liu B."/>
            <person name="Cheng P."/>
            <person name="Jiang X."/>
            <person name="Li J."/>
            <person name="Fan D."/>
            <person name="Wang W."/>
            <person name="Fu W."/>
            <person name="Wang T."/>
            <person name="Wang B."/>
            <person name="Zhang J."/>
            <person name="Peng Z."/>
            <person name="Li Y."/>
            <person name="Li N."/>
            <person name="Wang J."/>
            <person name="Chen M."/>
            <person name="He Y."/>
            <person name="Tan F."/>
            <person name="Song X."/>
            <person name="Zheng Q."/>
            <person name="Huang R."/>
            <person name="Yang H."/>
            <person name="Du X."/>
            <person name="Chen L."/>
            <person name="Yang M."/>
            <person name="Gaffney P.M."/>
            <person name="Wang S."/>
            <person name="Luo L."/>
            <person name="She Z."/>
            <person name="Ming Y."/>
            <person name="Huang W."/>
            <person name="Zhang S."/>
            <person name="Huang B."/>
            <person name="Zhang Y."/>
            <person name="Qu T."/>
            <person name="Ni P."/>
            <person name="Miao G."/>
            <person name="Wang J."/>
            <person name="Wang Q."/>
            <person name="Steinberg C.E."/>
            <person name="Wang H."/>
            <person name="Li N."/>
            <person name="Qian L."/>
            <person name="Zhang G."/>
            <person name="Li Y."/>
            <person name="Yang H."/>
            <person name="Liu X."/>
            <person name="Wang J."/>
            <person name="Yin Y."/>
            <person name="Wang J."/>
        </authorList>
    </citation>
    <scope>NUCLEOTIDE SEQUENCE [LARGE SCALE GENOMIC DNA]</scope>
    <source>
        <strain evidence="6">05x7-T-G4-1.051#20</strain>
    </source>
</reference>
<feature type="domain" description="QRICH1-like" evidence="5">
    <location>
        <begin position="158"/>
        <end position="229"/>
    </location>
</feature>
<keyword evidence="2" id="KW-0597">Phosphoprotein</keyword>
<accession>K1RCC8</accession>
<dbReference type="Pfam" id="PF12012">
    <property type="entry name" value="DUF3504"/>
    <property type="match status" value="1"/>
</dbReference>
<dbReference type="InterPro" id="IPR057926">
    <property type="entry name" value="QRICH1_dom"/>
</dbReference>
<dbReference type="PANTHER" id="PTHR21446">
    <property type="entry name" value="DUF3504 DOMAIN-CONTAINING PROTEIN"/>
    <property type="match status" value="1"/>
</dbReference>
<dbReference type="Pfam" id="PF25561">
    <property type="entry name" value="QRICH1"/>
    <property type="match status" value="1"/>
</dbReference>
<dbReference type="EMBL" id="JH818385">
    <property type="protein sequence ID" value="EKC41309.1"/>
    <property type="molecule type" value="Genomic_DNA"/>
</dbReference>
<feature type="domain" description="ZMYM2-like/QRICH1 C-terminal" evidence="4">
    <location>
        <begin position="249"/>
        <end position="311"/>
    </location>
</feature>
<gene>
    <name evidence="6" type="ORF">CGI_10004407</name>
</gene>
<sequence>MDMEDQQSLLTIDLGDLDFLCGDIITDEDIQLSQVCEEIEQEHDISEGLCQILSLDVDVNTDTKRGAEFGSFEMDYHNACPETTDSAPKLPAAKLEPNENDDTRFGEPATDEDISKLIASTENANTKKNTAWALRVFEEWRNQRLRNSDAEIPFLHVMTAEQLNFYLGRFIVETRRKDGVEYPPRSLYLITCGLLRHLKDKNVFDKNILDNNDCRFSEFRKILDSKMKDLLKRGFGTSIKQAEPIMPQDEESMWNKGIFGDKDSETLQHTMFYYNCKLFGLRGHDEHHELECSQFVLGTDNSGKYVEFIGRASKTYKGGLAQMQLTNKRIRHHSSAGKLTLKIIHLSK</sequence>
<dbReference type="InParanoid" id="K1RCC8"/>
<dbReference type="InterPro" id="IPR052787">
    <property type="entry name" value="MAVS"/>
</dbReference>
<proteinExistence type="predicted"/>
<evidence type="ECO:0000313" key="6">
    <source>
        <dbReference type="EMBL" id="EKC41309.1"/>
    </source>
</evidence>
<dbReference type="HOGENOM" id="CLU_048330_0_0_1"/>
<organism evidence="6">
    <name type="scientific">Magallana gigas</name>
    <name type="common">Pacific oyster</name>
    <name type="synonym">Crassostrea gigas</name>
    <dbReference type="NCBI Taxonomy" id="29159"/>
    <lineage>
        <taxon>Eukaryota</taxon>
        <taxon>Metazoa</taxon>
        <taxon>Spiralia</taxon>
        <taxon>Lophotrochozoa</taxon>
        <taxon>Mollusca</taxon>
        <taxon>Bivalvia</taxon>
        <taxon>Autobranchia</taxon>
        <taxon>Pteriomorphia</taxon>
        <taxon>Ostreida</taxon>
        <taxon>Ostreoidea</taxon>
        <taxon>Ostreidae</taxon>
        <taxon>Magallana</taxon>
    </lineage>
</organism>
<dbReference type="InterPro" id="IPR021893">
    <property type="entry name" value="ZMYM2-like_C"/>
</dbReference>
<name>K1RCC8_MAGGI</name>
<keyword evidence="1" id="KW-1017">Isopeptide bond</keyword>
<evidence type="ECO:0000259" key="4">
    <source>
        <dbReference type="Pfam" id="PF12012"/>
    </source>
</evidence>
<dbReference type="AlphaFoldDB" id="K1RCC8"/>
<protein>
    <submittedName>
        <fullName evidence="6">Uncharacterized protein</fullName>
    </submittedName>
</protein>
<keyword evidence="3" id="KW-0832">Ubl conjugation</keyword>
<evidence type="ECO:0000259" key="5">
    <source>
        <dbReference type="Pfam" id="PF25561"/>
    </source>
</evidence>
<dbReference type="PANTHER" id="PTHR21446:SF13">
    <property type="entry name" value="DUF3504 DOMAIN-CONTAINING PROTEIN"/>
    <property type="match status" value="1"/>
</dbReference>
<evidence type="ECO:0000256" key="3">
    <source>
        <dbReference type="ARBA" id="ARBA00022843"/>
    </source>
</evidence>